<organism evidence="4 5">
    <name type="scientific">Occallatibacter riparius</name>
    <dbReference type="NCBI Taxonomy" id="1002689"/>
    <lineage>
        <taxon>Bacteria</taxon>
        <taxon>Pseudomonadati</taxon>
        <taxon>Acidobacteriota</taxon>
        <taxon>Terriglobia</taxon>
        <taxon>Terriglobales</taxon>
        <taxon>Acidobacteriaceae</taxon>
        <taxon>Occallatibacter</taxon>
    </lineage>
</organism>
<name>A0A9J7BT02_9BACT</name>
<dbReference type="InterPro" id="IPR037523">
    <property type="entry name" value="VOC_core"/>
</dbReference>
<dbReference type="Proteomes" id="UP001059380">
    <property type="component" value="Chromosome"/>
</dbReference>
<dbReference type="GO" id="GO:0046872">
    <property type="term" value="F:metal ion binding"/>
    <property type="evidence" value="ECO:0007669"/>
    <property type="project" value="UniProtKB-KW"/>
</dbReference>
<dbReference type="PROSITE" id="PS51257">
    <property type="entry name" value="PROKAR_LIPOPROTEIN"/>
    <property type="match status" value="1"/>
</dbReference>
<evidence type="ECO:0000313" key="5">
    <source>
        <dbReference type="Proteomes" id="UP001059380"/>
    </source>
</evidence>
<reference evidence="4" key="1">
    <citation type="submission" date="2021-04" db="EMBL/GenBank/DDBJ databases">
        <title>Phylogenetic analysis of Acidobacteriaceae.</title>
        <authorList>
            <person name="Qiu L."/>
            <person name="Zhang Q."/>
        </authorList>
    </citation>
    <scope>NUCLEOTIDE SEQUENCE</scope>
    <source>
        <strain evidence="4">DSM 25168</strain>
    </source>
</reference>
<evidence type="ECO:0000256" key="2">
    <source>
        <dbReference type="SAM" id="SignalP"/>
    </source>
</evidence>
<sequence length="274" mass="29432">MKGRFSIVVMTLTLAAAIACAQRTPSDSEAAPSGIAHVAVRVSNLKSSRAFYEKLGFEEAFALDQGGSPTEAFLKVNDTQFIELYPQRQTGEALGFLHVCYLSHDIKALNEAYRARGLSPTAVSKGGAGNMLFSMSGPGLGNIEFTQYMPGSRHSSDVGQHLGEHRISTRIVGIAFPSNDPKGAAGFYGGGMAFVRRGHNEFSIPFDPADAVEVLPAIEPLRLTMEVPGLKQAARDLHDLGIPVKHQHNALLIYDPDGNCIELKQAAAQQTQPN</sequence>
<dbReference type="InterPro" id="IPR029068">
    <property type="entry name" value="Glyas_Bleomycin-R_OHBP_Dase"/>
</dbReference>
<dbReference type="SUPFAM" id="SSF54593">
    <property type="entry name" value="Glyoxalase/Bleomycin resistance protein/Dihydroxybiphenyl dioxygenase"/>
    <property type="match status" value="2"/>
</dbReference>
<dbReference type="PROSITE" id="PS51819">
    <property type="entry name" value="VOC"/>
    <property type="match status" value="1"/>
</dbReference>
<dbReference type="GO" id="GO:0004462">
    <property type="term" value="F:lactoylglutathione lyase activity"/>
    <property type="evidence" value="ECO:0007669"/>
    <property type="project" value="InterPro"/>
</dbReference>
<keyword evidence="2" id="KW-0732">Signal</keyword>
<dbReference type="CDD" id="cd06587">
    <property type="entry name" value="VOC"/>
    <property type="match status" value="1"/>
</dbReference>
<feature type="domain" description="VOC" evidence="3">
    <location>
        <begin position="34"/>
        <end position="148"/>
    </location>
</feature>
<evidence type="ECO:0000259" key="3">
    <source>
        <dbReference type="PROSITE" id="PS51819"/>
    </source>
</evidence>
<feature type="chain" id="PRO_5039913730" evidence="2">
    <location>
        <begin position="22"/>
        <end position="274"/>
    </location>
</feature>
<dbReference type="InterPro" id="IPR004360">
    <property type="entry name" value="Glyas_Fos-R_dOase_dom"/>
</dbReference>
<evidence type="ECO:0000313" key="4">
    <source>
        <dbReference type="EMBL" id="UWZ85743.1"/>
    </source>
</evidence>
<keyword evidence="5" id="KW-1185">Reference proteome</keyword>
<protein>
    <submittedName>
        <fullName evidence="4">VOC family protein</fullName>
    </submittedName>
</protein>
<evidence type="ECO:0000256" key="1">
    <source>
        <dbReference type="ARBA" id="ARBA00022723"/>
    </source>
</evidence>
<dbReference type="Pfam" id="PF00903">
    <property type="entry name" value="Glyoxalase"/>
    <property type="match status" value="1"/>
</dbReference>
<dbReference type="Gene3D" id="3.10.180.10">
    <property type="entry name" value="2,3-Dihydroxybiphenyl 1,2-Dioxygenase, domain 1"/>
    <property type="match status" value="2"/>
</dbReference>
<gene>
    <name evidence="4" type="ORF">MOP44_07310</name>
</gene>
<accession>A0A9J7BT02</accession>
<dbReference type="PROSITE" id="PS00934">
    <property type="entry name" value="GLYOXALASE_I_1"/>
    <property type="match status" value="1"/>
</dbReference>
<proteinExistence type="predicted"/>
<keyword evidence="1" id="KW-0479">Metal-binding</keyword>
<dbReference type="RefSeq" id="WP_260795338.1">
    <property type="nucleotide sequence ID" value="NZ_CP093313.1"/>
</dbReference>
<dbReference type="KEGG" id="orp:MOP44_07310"/>
<dbReference type="EMBL" id="CP093313">
    <property type="protein sequence ID" value="UWZ85743.1"/>
    <property type="molecule type" value="Genomic_DNA"/>
</dbReference>
<dbReference type="AlphaFoldDB" id="A0A9J7BT02"/>
<dbReference type="InterPro" id="IPR018146">
    <property type="entry name" value="Glyoxalase_1_CS"/>
</dbReference>
<feature type="signal peptide" evidence="2">
    <location>
        <begin position="1"/>
        <end position="21"/>
    </location>
</feature>